<comment type="caution">
    <text evidence="8">The sequence shown here is derived from an EMBL/GenBank/DDBJ whole genome shotgun (WGS) entry which is preliminary data.</text>
</comment>
<dbReference type="NCBIfam" id="NF009466">
    <property type="entry name" value="PRK12826.1-2"/>
    <property type="match status" value="1"/>
</dbReference>
<dbReference type="InterPro" id="IPR036291">
    <property type="entry name" value="NAD(P)-bd_dom_sf"/>
</dbReference>
<comment type="subunit">
    <text evidence="6">Homotetramer.</text>
</comment>
<dbReference type="Pfam" id="PF00106">
    <property type="entry name" value="adh_short"/>
    <property type="match status" value="1"/>
</dbReference>
<dbReference type="PANTHER" id="PTHR42879:SF2">
    <property type="entry name" value="3-OXOACYL-[ACYL-CARRIER-PROTEIN] REDUCTASE FABG"/>
    <property type="match status" value="1"/>
</dbReference>
<comment type="function">
    <text evidence="6">Catalyzes the NADPH-dependent reduction of beta-ketoacyl-ACP substrates to beta-hydroxyacyl-ACP products, the first reductive step in the elongation cycle of fatty acid biosynthesis.</text>
</comment>
<dbReference type="FunFam" id="3.40.50.720:FF:000173">
    <property type="entry name" value="3-oxoacyl-[acyl-carrier protein] reductase"/>
    <property type="match status" value="1"/>
</dbReference>
<dbReference type="EMBL" id="SEOL01000007">
    <property type="protein sequence ID" value="MBL0849214.1"/>
    <property type="molecule type" value="Genomic_DNA"/>
</dbReference>
<evidence type="ECO:0000313" key="9">
    <source>
        <dbReference type="Proteomes" id="UP000736856"/>
    </source>
</evidence>
<dbReference type="PRINTS" id="PR00081">
    <property type="entry name" value="GDHRDH"/>
</dbReference>
<evidence type="ECO:0000256" key="1">
    <source>
        <dbReference type="ARBA" id="ARBA00006484"/>
    </source>
</evidence>
<keyword evidence="2 6" id="KW-0560">Oxidoreductase</keyword>
<dbReference type="EC" id="1.1.1.100" evidence="6"/>
<dbReference type="SMART" id="SM00822">
    <property type="entry name" value="PKS_KR"/>
    <property type="match status" value="1"/>
</dbReference>
<keyword evidence="6" id="KW-0275">Fatty acid biosynthesis</keyword>
<evidence type="ECO:0000256" key="6">
    <source>
        <dbReference type="RuleBase" id="RU366074"/>
    </source>
</evidence>
<dbReference type="PANTHER" id="PTHR42879">
    <property type="entry name" value="3-OXOACYL-(ACYL-CARRIER-PROTEIN) REDUCTASE"/>
    <property type="match status" value="1"/>
</dbReference>
<keyword evidence="6" id="KW-0443">Lipid metabolism</keyword>
<sequence>MFDLKGKKALVTGASGGIGFAISQTLYKQGAFVGLHGTSQDKLEKISRNFDDDNRFKLFPADFSDRSSVRDCAERVDAEMGGVDILVNNAGIVRDSLFMRMKEEHWDEVFDVNLTSMFILTRRLIPSMIKNRFGRIINITSVVGFTGNAGQVNYCAAKSGITGFSKALAQEIGRRNVTVNCVAPGFIGSDMTSGLTENQKDKIISSIPLQRMGTAAEVASAVLYLSSLESSYVTGQTIHVNGGMAMV</sequence>
<dbReference type="CDD" id="cd05333">
    <property type="entry name" value="BKR_SDR_c"/>
    <property type="match status" value="1"/>
</dbReference>
<dbReference type="GO" id="GO:0004316">
    <property type="term" value="F:3-oxoacyl-[acyl-carrier-protein] reductase (NADPH) activity"/>
    <property type="evidence" value="ECO:0007669"/>
    <property type="project" value="UniProtKB-UniRule"/>
</dbReference>
<evidence type="ECO:0000313" key="8">
    <source>
        <dbReference type="EMBL" id="MBL0849214.1"/>
    </source>
</evidence>
<dbReference type="InterPro" id="IPR057326">
    <property type="entry name" value="KR_dom"/>
</dbReference>
<dbReference type="InterPro" id="IPR050259">
    <property type="entry name" value="SDR"/>
</dbReference>
<accession>A0A937AF04</accession>
<dbReference type="InterPro" id="IPR011284">
    <property type="entry name" value="3oxo_ACP_reduc"/>
</dbReference>
<keyword evidence="6" id="KW-0276">Fatty acid metabolism</keyword>
<keyword evidence="4 6" id="KW-0521">NADP</keyword>
<comment type="pathway">
    <text evidence="6">Lipid metabolism; fatty acid biosynthesis.</text>
</comment>
<dbReference type="Proteomes" id="UP000736856">
    <property type="component" value="Unassembled WGS sequence"/>
</dbReference>
<evidence type="ECO:0000259" key="7">
    <source>
        <dbReference type="SMART" id="SM00822"/>
    </source>
</evidence>
<comment type="similarity">
    <text evidence="1 5">Belongs to the short-chain dehydrogenases/reductases (SDR) family.</text>
</comment>
<keyword evidence="6" id="KW-0444">Lipid biosynthesis</keyword>
<dbReference type="AlphaFoldDB" id="A0A937AF04"/>
<dbReference type="InterPro" id="IPR020904">
    <property type="entry name" value="Sc_DH/Rdtase_CS"/>
</dbReference>
<organism evidence="8 9">
    <name type="scientific">Candidatus Liberibacter ctenarytainae</name>
    <dbReference type="NCBI Taxonomy" id="2020335"/>
    <lineage>
        <taxon>Bacteria</taxon>
        <taxon>Pseudomonadati</taxon>
        <taxon>Pseudomonadota</taxon>
        <taxon>Alphaproteobacteria</taxon>
        <taxon>Hyphomicrobiales</taxon>
        <taxon>Rhizobiaceae</taxon>
        <taxon>Liberibacter</taxon>
    </lineage>
</organism>
<feature type="binding site" evidence="4">
    <location>
        <position position="89"/>
    </location>
    <ligand>
        <name>NADP(+)</name>
        <dbReference type="ChEBI" id="CHEBI:58349"/>
    </ligand>
</feature>
<name>A0A937AF04_9HYPH</name>
<dbReference type="PROSITE" id="PS00061">
    <property type="entry name" value="ADH_SHORT"/>
    <property type="match status" value="1"/>
</dbReference>
<gene>
    <name evidence="8" type="primary">fabG</name>
    <name evidence="8" type="ORF">EU981_03970</name>
</gene>
<dbReference type="SUPFAM" id="SSF51735">
    <property type="entry name" value="NAD(P)-binding Rossmann-fold domains"/>
    <property type="match status" value="1"/>
</dbReference>
<dbReference type="Gene3D" id="3.40.50.720">
    <property type="entry name" value="NAD(P)-binding Rossmann-like Domain"/>
    <property type="match status" value="1"/>
</dbReference>
<feature type="binding site" evidence="4">
    <location>
        <position position="38"/>
    </location>
    <ligand>
        <name>NADP(+)</name>
        <dbReference type="ChEBI" id="CHEBI:58349"/>
    </ligand>
</feature>
<dbReference type="PRINTS" id="PR00080">
    <property type="entry name" value="SDRFAMILY"/>
</dbReference>
<reference evidence="8" key="1">
    <citation type="submission" date="2019-02" db="EMBL/GenBank/DDBJ databases">
        <title>A novel Candidatus Liberibacter species associated with the New Zealand native fuchsia psyllid, Ctenarytaina fuchsiae.</title>
        <authorList>
            <person name="Thompson S.M."/>
            <person name="Jorgensen N."/>
            <person name="David C."/>
            <person name="Bulman S.R."/>
            <person name="Smith G.R."/>
        </authorList>
    </citation>
    <scope>NUCLEOTIDE SEQUENCE</scope>
    <source>
        <strain evidence="8">Oxford</strain>
    </source>
</reference>
<evidence type="ECO:0000256" key="2">
    <source>
        <dbReference type="ARBA" id="ARBA00023002"/>
    </source>
</evidence>
<evidence type="ECO:0000256" key="4">
    <source>
        <dbReference type="PIRSR" id="PIRSR611284-2"/>
    </source>
</evidence>
<evidence type="ECO:0000256" key="5">
    <source>
        <dbReference type="RuleBase" id="RU000363"/>
    </source>
</evidence>
<dbReference type="GO" id="GO:0051287">
    <property type="term" value="F:NAD binding"/>
    <property type="evidence" value="ECO:0007669"/>
    <property type="project" value="UniProtKB-UniRule"/>
</dbReference>
<comment type="catalytic activity">
    <reaction evidence="6">
        <text>a (3R)-hydroxyacyl-[ACP] + NADP(+) = a 3-oxoacyl-[ACP] + NADPH + H(+)</text>
        <dbReference type="Rhea" id="RHEA:17397"/>
        <dbReference type="Rhea" id="RHEA-COMP:9916"/>
        <dbReference type="Rhea" id="RHEA-COMP:9945"/>
        <dbReference type="ChEBI" id="CHEBI:15378"/>
        <dbReference type="ChEBI" id="CHEBI:57783"/>
        <dbReference type="ChEBI" id="CHEBI:58349"/>
        <dbReference type="ChEBI" id="CHEBI:78776"/>
        <dbReference type="ChEBI" id="CHEBI:78827"/>
        <dbReference type="EC" id="1.1.1.100"/>
    </reaction>
</comment>
<feature type="domain" description="Ketoreductase" evidence="7">
    <location>
        <begin position="7"/>
        <end position="189"/>
    </location>
</feature>
<dbReference type="NCBIfam" id="NF005559">
    <property type="entry name" value="PRK07231.1"/>
    <property type="match status" value="1"/>
</dbReference>
<dbReference type="GO" id="GO:0006633">
    <property type="term" value="P:fatty acid biosynthetic process"/>
    <property type="evidence" value="ECO:0007669"/>
    <property type="project" value="UniProtKB-KW"/>
</dbReference>
<dbReference type="NCBIfam" id="TIGR01830">
    <property type="entry name" value="3oxo_ACP_reduc"/>
    <property type="match status" value="1"/>
</dbReference>
<feature type="active site" description="Proton acceptor" evidence="3">
    <location>
        <position position="154"/>
    </location>
</feature>
<evidence type="ECO:0000256" key="3">
    <source>
        <dbReference type="PIRSR" id="PIRSR611284-1"/>
    </source>
</evidence>
<protein>
    <recommendedName>
        <fullName evidence="6">3-oxoacyl-[acyl-carrier-protein] reductase</fullName>
        <ecNumber evidence="6">1.1.1.100</ecNumber>
    </recommendedName>
</protein>
<feature type="binding site" evidence="4">
    <location>
        <position position="187"/>
    </location>
    <ligand>
        <name>NADP(+)</name>
        <dbReference type="ChEBI" id="CHEBI:58349"/>
    </ligand>
</feature>
<proteinExistence type="inferred from homology"/>
<feature type="binding site" evidence="4">
    <location>
        <begin position="154"/>
        <end position="158"/>
    </location>
    <ligand>
        <name>NADP(+)</name>
        <dbReference type="ChEBI" id="CHEBI:58349"/>
    </ligand>
</feature>
<dbReference type="InterPro" id="IPR002347">
    <property type="entry name" value="SDR_fam"/>
</dbReference>